<protein>
    <submittedName>
        <fullName evidence="1">Antitoxin</fullName>
    </submittedName>
</protein>
<dbReference type="KEGG" id="nti:DNFV4_04285"/>
<dbReference type="PANTHER" id="PTHR34849">
    <property type="entry name" value="SSL5025 PROTEIN"/>
    <property type="match status" value="1"/>
</dbReference>
<dbReference type="PANTHER" id="PTHR34849:SF3">
    <property type="entry name" value="SSR2962 PROTEIN"/>
    <property type="match status" value="1"/>
</dbReference>
<dbReference type="Proteomes" id="UP001179121">
    <property type="component" value="Chromosome"/>
</dbReference>
<gene>
    <name evidence="1" type="ORF">DNFV4_04285</name>
</gene>
<name>A0AA86TBB3_9BACT</name>
<proteinExistence type="predicted"/>
<dbReference type="Gene3D" id="1.10.10.10">
    <property type="entry name" value="Winged helix-like DNA-binding domain superfamily/Winged helix DNA-binding domain"/>
    <property type="match status" value="1"/>
</dbReference>
<sequence>MTVTDRIEINPKIMMGKPVIRGTRIPVELILRKLGEGATIDDLLDSYPRLKRADIQAAIGYAADMVAHEDTVLLGSTPPRKRAKH</sequence>
<reference evidence="1" key="1">
    <citation type="submission" date="2022-10" db="EMBL/GenBank/DDBJ databases">
        <authorList>
            <person name="Koch H."/>
        </authorList>
    </citation>
    <scope>NUCLEOTIDE SEQUENCE</scope>
    <source>
        <strain evidence="1">DNF</strain>
    </source>
</reference>
<dbReference type="SUPFAM" id="SSF46689">
    <property type="entry name" value="Homeodomain-like"/>
    <property type="match status" value="1"/>
</dbReference>
<dbReference type="InterPro" id="IPR009057">
    <property type="entry name" value="Homeodomain-like_sf"/>
</dbReference>
<dbReference type="Pfam" id="PF04255">
    <property type="entry name" value="DUF433"/>
    <property type="match status" value="1"/>
</dbReference>
<dbReference type="InterPro" id="IPR007367">
    <property type="entry name" value="DUF433"/>
</dbReference>
<accession>A0AA86TBB3</accession>
<dbReference type="RefSeq" id="WP_289271268.1">
    <property type="nucleotide sequence ID" value="NZ_OX365700.1"/>
</dbReference>
<keyword evidence="2" id="KW-1185">Reference proteome</keyword>
<organism evidence="1 2">
    <name type="scientific">Nitrospira tepida</name>
    <dbReference type="NCBI Taxonomy" id="2973512"/>
    <lineage>
        <taxon>Bacteria</taxon>
        <taxon>Pseudomonadati</taxon>
        <taxon>Nitrospirota</taxon>
        <taxon>Nitrospiria</taxon>
        <taxon>Nitrospirales</taxon>
        <taxon>Nitrospiraceae</taxon>
        <taxon>Nitrospira</taxon>
    </lineage>
</organism>
<evidence type="ECO:0000313" key="1">
    <source>
        <dbReference type="EMBL" id="CAI4033843.1"/>
    </source>
</evidence>
<evidence type="ECO:0000313" key="2">
    <source>
        <dbReference type="Proteomes" id="UP001179121"/>
    </source>
</evidence>
<dbReference type="InterPro" id="IPR036388">
    <property type="entry name" value="WH-like_DNA-bd_sf"/>
</dbReference>
<dbReference type="EMBL" id="OX365700">
    <property type="protein sequence ID" value="CAI4033843.1"/>
    <property type="molecule type" value="Genomic_DNA"/>
</dbReference>
<dbReference type="AlphaFoldDB" id="A0AA86TBB3"/>